<dbReference type="SUPFAM" id="SSF141986">
    <property type="entry name" value="LD-carboxypeptidase A C-terminal domain-like"/>
    <property type="match status" value="1"/>
</dbReference>
<dbReference type="InterPro" id="IPR003507">
    <property type="entry name" value="S66_fam"/>
</dbReference>
<dbReference type="PANTHER" id="PTHR30237">
    <property type="entry name" value="MURAMOYLTETRAPEPTIDE CARBOXYPEPTIDASE"/>
    <property type="match status" value="1"/>
</dbReference>
<feature type="active site" description="Nucleophile" evidence="6">
    <location>
        <position position="121"/>
    </location>
</feature>
<feature type="active site" description="Charge relay system" evidence="6">
    <location>
        <position position="287"/>
    </location>
</feature>
<dbReference type="GO" id="GO:0106415">
    <property type="term" value="F:muramoyltetrapeptide carboxypeptidase activity"/>
    <property type="evidence" value="ECO:0007669"/>
    <property type="project" value="UniProtKB-EC"/>
</dbReference>
<evidence type="ECO:0000256" key="2">
    <source>
        <dbReference type="ARBA" id="ARBA00022645"/>
    </source>
</evidence>
<keyword evidence="2 9" id="KW-0121">Carboxypeptidase</keyword>
<dbReference type="EMBL" id="CADCVQ010000063">
    <property type="protein sequence ID" value="CAA9491693.1"/>
    <property type="molecule type" value="Genomic_DNA"/>
</dbReference>
<accession>A0A6J4SEW6</accession>
<proteinExistence type="inferred from homology"/>
<evidence type="ECO:0000256" key="4">
    <source>
        <dbReference type="ARBA" id="ARBA00022801"/>
    </source>
</evidence>
<evidence type="ECO:0000259" key="8">
    <source>
        <dbReference type="Pfam" id="PF17676"/>
    </source>
</evidence>
<evidence type="ECO:0000256" key="3">
    <source>
        <dbReference type="ARBA" id="ARBA00022670"/>
    </source>
</evidence>
<organism evidence="9">
    <name type="scientific">uncultured Solirubrobacteraceae bacterium</name>
    <dbReference type="NCBI Taxonomy" id="1162706"/>
    <lineage>
        <taxon>Bacteria</taxon>
        <taxon>Bacillati</taxon>
        <taxon>Actinomycetota</taxon>
        <taxon>Thermoleophilia</taxon>
        <taxon>Solirubrobacterales</taxon>
        <taxon>Solirubrobacteraceae</taxon>
        <taxon>environmental samples</taxon>
    </lineage>
</organism>
<reference evidence="9" key="1">
    <citation type="submission" date="2020-02" db="EMBL/GenBank/DDBJ databases">
        <authorList>
            <person name="Meier V. D."/>
        </authorList>
    </citation>
    <scope>NUCLEOTIDE SEQUENCE</scope>
    <source>
        <strain evidence="9">AVDCRST_MAG67</strain>
    </source>
</reference>
<dbReference type="PANTHER" id="PTHR30237:SF2">
    <property type="entry name" value="MUREIN TETRAPEPTIDE CARBOXYPEPTIDASE"/>
    <property type="match status" value="1"/>
</dbReference>
<comment type="similarity">
    <text evidence="1">Belongs to the peptidase S66 family.</text>
</comment>
<dbReference type="EC" id="3.4.17.13" evidence="9"/>
<dbReference type="InterPro" id="IPR027461">
    <property type="entry name" value="Carboxypeptidase_A_C_sf"/>
</dbReference>
<evidence type="ECO:0000259" key="7">
    <source>
        <dbReference type="Pfam" id="PF02016"/>
    </source>
</evidence>
<dbReference type="PIRSF" id="PIRSF028757">
    <property type="entry name" value="LD-carboxypeptidase"/>
    <property type="match status" value="1"/>
</dbReference>
<protein>
    <submittedName>
        <fullName evidence="9">Muramoyltetrapeptide carboxypeptidase</fullName>
        <ecNumber evidence="9">3.4.17.13</ecNumber>
    </submittedName>
</protein>
<dbReference type="Pfam" id="PF02016">
    <property type="entry name" value="Peptidase_S66"/>
    <property type="match status" value="1"/>
</dbReference>
<sequence length="316" mass="33579">MTVPTGAAGPAGLISPRLRAGDRVRFVSPASRPEREHVTRGAEILSGWGLDVEIASHAFDSFGHYLAGRDEDRLGDLNDALRDPGVRAIVATTGGKGAYRIAGGLDFAAARRDPKPLVGFSDITILHLVLWQRCRLIGLLGPHAAWQDWYGSQAADALRRALMQPEPVTVHQDPGELTAKVLIEGRSSGILMGGNLDTIGRSVGWACPSFDGAILLIEDVDKYIGAMDRTLTQLLECGCLDGVRGVAVGQFIRSADQRPGKWSIVDLLYDRLGLLGVPVLGGLPIGHGAHPPTIPLGATATLDTNTRTLTIEPGVQ</sequence>
<dbReference type="Gene3D" id="3.40.50.10740">
    <property type="entry name" value="Class I glutamine amidotransferase-like"/>
    <property type="match status" value="1"/>
</dbReference>
<gene>
    <name evidence="9" type="ORF">AVDCRST_MAG67-1417</name>
</gene>
<evidence type="ECO:0000256" key="1">
    <source>
        <dbReference type="ARBA" id="ARBA00010233"/>
    </source>
</evidence>
<keyword evidence="4 9" id="KW-0378">Hydrolase</keyword>
<dbReference type="SUPFAM" id="SSF52317">
    <property type="entry name" value="Class I glutamine amidotransferase-like"/>
    <property type="match status" value="1"/>
</dbReference>
<feature type="domain" description="LD-carboxypeptidase N-terminal" evidence="7">
    <location>
        <begin position="24"/>
        <end position="140"/>
    </location>
</feature>
<keyword evidence="3" id="KW-0645">Protease</keyword>
<feature type="domain" description="LD-carboxypeptidase C-terminal" evidence="8">
    <location>
        <begin position="188"/>
        <end position="302"/>
    </location>
</feature>
<dbReference type="Pfam" id="PF17676">
    <property type="entry name" value="Peptidase_S66C"/>
    <property type="match status" value="1"/>
</dbReference>
<dbReference type="GO" id="GO:0008236">
    <property type="term" value="F:serine-type peptidase activity"/>
    <property type="evidence" value="ECO:0007669"/>
    <property type="project" value="UniProtKB-KW"/>
</dbReference>
<evidence type="ECO:0000256" key="5">
    <source>
        <dbReference type="ARBA" id="ARBA00022825"/>
    </source>
</evidence>
<dbReference type="InterPro" id="IPR027478">
    <property type="entry name" value="LdcA_N"/>
</dbReference>
<feature type="active site" description="Charge relay system" evidence="6">
    <location>
        <position position="218"/>
    </location>
</feature>
<dbReference type="InterPro" id="IPR040449">
    <property type="entry name" value="Peptidase_S66_N"/>
</dbReference>
<name>A0A6J4SEW6_9ACTN</name>
<dbReference type="CDD" id="cd07025">
    <property type="entry name" value="Peptidase_S66"/>
    <property type="match status" value="1"/>
</dbReference>
<evidence type="ECO:0000313" key="9">
    <source>
        <dbReference type="EMBL" id="CAA9491693.1"/>
    </source>
</evidence>
<dbReference type="GO" id="GO:0006508">
    <property type="term" value="P:proteolysis"/>
    <property type="evidence" value="ECO:0007669"/>
    <property type="project" value="UniProtKB-KW"/>
</dbReference>
<dbReference type="InterPro" id="IPR040921">
    <property type="entry name" value="Peptidase_S66C"/>
</dbReference>
<keyword evidence="5" id="KW-0720">Serine protease</keyword>
<evidence type="ECO:0000256" key="6">
    <source>
        <dbReference type="PIRSR" id="PIRSR028757-1"/>
    </source>
</evidence>
<dbReference type="Gene3D" id="3.50.30.60">
    <property type="entry name" value="LD-carboxypeptidase A C-terminal domain-like"/>
    <property type="match status" value="1"/>
</dbReference>
<dbReference type="AlphaFoldDB" id="A0A6J4SEW6"/>
<dbReference type="InterPro" id="IPR029062">
    <property type="entry name" value="Class_I_gatase-like"/>
</dbReference>